<accession>A0ACB8U257</accession>
<organism evidence="1 2">
    <name type="scientific">Irpex rosettiformis</name>
    <dbReference type="NCBI Taxonomy" id="378272"/>
    <lineage>
        <taxon>Eukaryota</taxon>
        <taxon>Fungi</taxon>
        <taxon>Dikarya</taxon>
        <taxon>Basidiomycota</taxon>
        <taxon>Agaricomycotina</taxon>
        <taxon>Agaricomycetes</taxon>
        <taxon>Polyporales</taxon>
        <taxon>Irpicaceae</taxon>
        <taxon>Irpex</taxon>
    </lineage>
</organism>
<evidence type="ECO:0000313" key="2">
    <source>
        <dbReference type="Proteomes" id="UP001055072"/>
    </source>
</evidence>
<gene>
    <name evidence="1" type="ORF">BDY19DRAFT_1041949</name>
</gene>
<reference evidence="1" key="1">
    <citation type="journal article" date="2021" name="Environ. Microbiol.">
        <title>Gene family expansions and transcriptome signatures uncover fungal adaptations to wood decay.</title>
        <authorList>
            <person name="Hage H."/>
            <person name="Miyauchi S."/>
            <person name="Viragh M."/>
            <person name="Drula E."/>
            <person name="Min B."/>
            <person name="Chaduli D."/>
            <person name="Navarro D."/>
            <person name="Favel A."/>
            <person name="Norest M."/>
            <person name="Lesage-Meessen L."/>
            <person name="Balint B."/>
            <person name="Merenyi Z."/>
            <person name="de Eugenio L."/>
            <person name="Morin E."/>
            <person name="Martinez A.T."/>
            <person name="Baldrian P."/>
            <person name="Stursova M."/>
            <person name="Martinez M.J."/>
            <person name="Novotny C."/>
            <person name="Magnuson J.K."/>
            <person name="Spatafora J.W."/>
            <person name="Maurice S."/>
            <person name="Pangilinan J."/>
            <person name="Andreopoulos W."/>
            <person name="LaButti K."/>
            <person name="Hundley H."/>
            <person name="Na H."/>
            <person name="Kuo A."/>
            <person name="Barry K."/>
            <person name="Lipzen A."/>
            <person name="Henrissat B."/>
            <person name="Riley R."/>
            <person name="Ahrendt S."/>
            <person name="Nagy L.G."/>
            <person name="Grigoriev I.V."/>
            <person name="Martin F."/>
            <person name="Rosso M.N."/>
        </authorList>
    </citation>
    <scope>NUCLEOTIDE SEQUENCE</scope>
    <source>
        <strain evidence="1">CBS 384.51</strain>
    </source>
</reference>
<comment type="caution">
    <text evidence="1">The sequence shown here is derived from an EMBL/GenBank/DDBJ whole genome shotgun (WGS) entry which is preliminary data.</text>
</comment>
<evidence type="ECO:0000313" key="1">
    <source>
        <dbReference type="EMBL" id="KAI0088286.1"/>
    </source>
</evidence>
<proteinExistence type="predicted"/>
<keyword evidence="2" id="KW-1185">Reference proteome</keyword>
<name>A0ACB8U257_9APHY</name>
<dbReference type="EMBL" id="MU274914">
    <property type="protein sequence ID" value="KAI0088286.1"/>
    <property type="molecule type" value="Genomic_DNA"/>
</dbReference>
<sequence length="382" mass="42592">MSETLKLFTPVKVGNVTLQHRVVLAPLTRSRADDKHVPLTKLVPEHYAQRAAVRGTMLITEATFISPQAGGYSSIPGIWSQEQIAAWKEVVDAVHERGSFIYLQPWALGRAASPEQLEKEGPYPYISASDVQLTDRPFPPRPLTTKEVKEYVQWYATAASNAVHGAGFDGVEIHGANGYLVDQFLQDVTNKRTDEYGGSIEKRARFALEVIDAIVEKIGAEKTGIRLSPWGAFNDMRMPDPIPTFSYVVRKIAEKHPNFAFVHVVEPRVSGNVDRVAAEGESNDFIREIWQPRVLISAGGYNRELAIEVAEKKGDLVAFGRTYIPNPDLPLRLKKNIPLTKYDRSLFYNPREAKGYVDYSFAPENEAELGKIPVISATSNNL</sequence>
<protein>
    <submittedName>
        <fullName evidence="1">FMN-linked oxidoreductase</fullName>
    </submittedName>
</protein>
<dbReference type="Proteomes" id="UP001055072">
    <property type="component" value="Unassembled WGS sequence"/>
</dbReference>